<dbReference type="InterPro" id="IPR023381">
    <property type="entry name" value="YP001051499.1-like_dom_sf"/>
</dbReference>
<dbReference type="RefSeq" id="WP_149054633.1">
    <property type="nucleotide sequence ID" value="NZ_CP043420.1"/>
</dbReference>
<dbReference type="KEGG" id="kuy:FY550_14785"/>
<name>A0A5C1A321_9GAMM</name>
<protein>
    <submittedName>
        <fullName evidence="1">DUF416 family protein</fullName>
    </submittedName>
</protein>
<evidence type="ECO:0000313" key="2">
    <source>
        <dbReference type="Proteomes" id="UP000322553"/>
    </source>
</evidence>
<dbReference type="Gene3D" id="1.20.1590.10">
    <property type="entry name" value="YP_001051499.1 domain like"/>
    <property type="match status" value="1"/>
</dbReference>
<dbReference type="InterPro" id="IPR007338">
    <property type="entry name" value="DUF416"/>
</dbReference>
<dbReference type="AlphaFoldDB" id="A0A5C1A321"/>
<proteinExistence type="predicted"/>
<gene>
    <name evidence="1" type="ORF">FY550_14785</name>
</gene>
<dbReference type="EMBL" id="CP043420">
    <property type="protein sequence ID" value="QEL12277.1"/>
    <property type="molecule type" value="Genomic_DNA"/>
</dbReference>
<organism evidence="1 2">
    <name type="scientific">Kushneria phosphatilytica</name>
    <dbReference type="NCBI Taxonomy" id="657387"/>
    <lineage>
        <taxon>Bacteria</taxon>
        <taxon>Pseudomonadati</taxon>
        <taxon>Pseudomonadota</taxon>
        <taxon>Gammaproteobacteria</taxon>
        <taxon>Oceanospirillales</taxon>
        <taxon>Halomonadaceae</taxon>
        <taxon>Kushneria</taxon>
    </lineage>
</organism>
<dbReference type="Pfam" id="PF04222">
    <property type="entry name" value="DUF416"/>
    <property type="match status" value="1"/>
</dbReference>
<dbReference type="Proteomes" id="UP000322553">
    <property type="component" value="Chromosome"/>
</dbReference>
<evidence type="ECO:0000313" key="1">
    <source>
        <dbReference type="EMBL" id="QEL12277.1"/>
    </source>
</evidence>
<keyword evidence="2" id="KW-1185">Reference proteome</keyword>
<sequence length="205" mass="22416">MSADYSIDFPVTLHRTLDQLDPRPGLAFMAALCERLLPNHLLYVELTGDGDAKGLRAVMDLIWEALAVRDARIDFERQAEKLVACEPTAEDDSFGDRSALEVTLALSACLDLLRGNAVGAPVEVSRISIGGVERYIDMVEGAQWTDEDAREAALAAHPLMADERAFQQAVLDEVNAGALDRDRLKRLRQLGRNDGISNLGLSLAE</sequence>
<reference evidence="1 2" key="1">
    <citation type="submission" date="2019-08" db="EMBL/GenBank/DDBJ databases">
        <title>Complete genome sequence of Kushneria sp. YCWA18, a halophilic phosphate-solubilizing bacterium isolated from Daqiao saltern in China.</title>
        <authorList>
            <person name="Du G.-X."/>
            <person name="Qu L.-Y."/>
        </authorList>
    </citation>
    <scope>NUCLEOTIDE SEQUENCE [LARGE SCALE GENOMIC DNA]</scope>
    <source>
        <strain evidence="1 2">YCWA18</strain>
    </source>
</reference>
<accession>A0A5C1A321</accession>